<evidence type="ECO:0000313" key="3">
    <source>
        <dbReference type="Proteomes" id="UP000318405"/>
    </source>
</evidence>
<dbReference type="GO" id="GO:0071949">
    <property type="term" value="F:FAD binding"/>
    <property type="evidence" value="ECO:0007669"/>
    <property type="project" value="InterPro"/>
</dbReference>
<gene>
    <name evidence="2" type="ORF">FOZ76_04605</name>
</gene>
<proteinExistence type="predicted"/>
<dbReference type="InterPro" id="IPR002346">
    <property type="entry name" value="Mopterin_DH_FAD-bd"/>
</dbReference>
<dbReference type="InterPro" id="IPR016166">
    <property type="entry name" value="FAD-bd_PCMH"/>
</dbReference>
<organism evidence="2 3">
    <name type="scientific">Verticiella sediminum</name>
    <dbReference type="NCBI Taxonomy" id="1247510"/>
    <lineage>
        <taxon>Bacteria</taxon>
        <taxon>Pseudomonadati</taxon>
        <taxon>Pseudomonadota</taxon>
        <taxon>Betaproteobacteria</taxon>
        <taxon>Burkholderiales</taxon>
        <taxon>Alcaligenaceae</taxon>
        <taxon>Verticiella</taxon>
    </lineage>
</organism>
<dbReference type="PANTHER" id="PTHR42659:SF9">
    <property type="entry name" value="XANTHINE DEHYDROGENASE FAD-BINDING SUBUNIT XDHB-RELATED"/>
    <property type="match status" value="1"/>
</dbReference>
<dbReference type="Gene3D" id="3.30.465.10">
    <property type="match status" value="1"/>
</dbReference>
<feature type="domain" description="FAD-binding PCMH-type" evidence="1">
    <location>
        <begin position="1"/>
        <end position="163"/>
    </location>
</feature>
<dbReference type="RefSeq" id="WP_143946953.1">
    <property type="nucleotide sequence ID" value="NZ_BAABMB010000004.1"/>
</dbReference>
<dbReference type="PROSITE" id="PS51387">
    <property type="entry name" value="FAD_PCMH"/>
    <property type="match status" value="1"/>
</dbReference>
<dbReference type="EMBL" id="VLTJ01000007">
    <property type="protein sequence ID" value="TSH98071.1"/>
    <property type="molecule type" value="Genomic_DNA"/>
</dbReference>
<dbReference type="SUPFAM" id="SSF56176">
    <property type="entry name" value="FAD-binding/transporter-associated domain-like"/>
    <property type="match status" value="1"/>
</dbReference>
<keyword evidence="3" id="KW-1185">Reference proteome</keyword>
<reference evidence="2 3" key="1">
    <citation type="submission" date="2019-07" db="EMBL/GenBank/DDBJ databases">
        <title>Qingshengfaniella alkalisoli gen. nov., sp. nov., isolated from saline soil.</title>
        <authorList>
            <person name="Xu L."/>
            <person name="Huang X.-X."/>
            <person name="Sun J.-Q."/>
        </authorList>
    </citation>
    <scope>NUCLEOTIDE SEQUENCE [LARGE SCALE GENOMIC DNA]</scope>
    <source>
        <strain evidence="2 3">DSM 27279</strain>
    </source>
</reference>
<dbReference type="InterPro" id="IPR036318">
    <property type="entry name" value="FAD-bd_PCMH-like_sf"/>
</dbReference>
<name>A0A556AYQ7_9BURK</name>
<accession>A0A556AYQ7</accession>
<dbReference type="InterPro" id="IPR051312">
    <property type="entry name" value="Diverse_Substr_Oxidored"/>
</dbReference>
<evidence type="ECO:0000259" key="1">
    <source>
        <dbReference type="PROSITE" id="PS51387"/>
    </source>
</evidence>
<dbReference type="InterPro" id="IPR016169">
    <property type="entry name" value="FAD-bd_PCMH_sub2"/>
</dbReference>
<dbReference type="Pfam" id="PF00941">
    <property type="entry name" value="FAD_binding_5"/>
    <property type="match status" value="1"/>
</dbReference>
<dbReference type="OrthoDB" id="9814706at2"/>
<dbReference type="Gene3D" id="3.30.390.50">
    <property type="entry name" value="CO dehydrogenase flavoprotein, C-terminal domain"/>
    <property type="match status" value="1"/>
</dbReference>
<evidence type="ECO:0000313" key="2">
    <source>
        <dbReference type="EMBL" id="TSH98071.1"/>
    </source>
</evidence>
<dbReference type="Proteomes" id="UP000318405">
    <property type="component" value="Unassembled WGS sequence"/>
</dbReference>
<comment type="caution">
    <text evidence="2">The sequence shown here is derived from an EMBL/GenBank/DDBJ whole genome shotgun (WGS) entry which is preliminary data.</text>
</comment>
<dbReference type="AlphaFoldDB" id="A0A556AYQ7"/>
<dbReference type="PANTHER" id="PTHR42659">
    <property type="entry name" value="XANTHINE DEHYDROGENASE SUBUNIT C-RELATED"/>
    <property type="match status" value="1"/>
</dbReference>
<sequence length="264" mass="27630">MQVVTPATPQLAQALADRLGGRARYIAGGTRIQQEWPEPHQAPDDTCFIDVRACLGANDVRLTGDALRIGAGTTLEAARAHPLVLRHAPLLATALGQVAAPGVRHLGTLGGNVAWGAGDSMPALLVLDALAELADGRCIPLAQLHACEPVPLLLAVRLAQHGGQAPRPRAVYEKIGLRAAFSPARLSIALRWAVCEDAGAPVRIAACAPGVRGHRLHAAETVLRQDAVDRRGRLALLREACARSLPGDLATLASRLVAGHCGFL</sequence>
<protein>
    <submittedName>
        <fullName evidence="2">Molybdopterin dehydrogenase</fullName>
    </submittedName>
</protein>
<dbReference type="GO" id="GO:0016491">
    <property type="term" value="F:oxidoreductase activity"/>
    <property type="evidence" value="ECO:0007669"/>
    <property type="project" value="InterPro"/>
</dbReference>